<dbReference type="Pfam" id="PF00149">
    <property type="entry name" value="Metallophos"/>
    <property type="match status" value="2"/>
</dbReference>
<evidence type="ECO:0000256" key="7">
    <source>
        <dbReference type="ARBA" id="ARBA00022801"/>
    </source>
</evidence>
<evidence type="ECO:0000256" key="5">
    <source>
        <dbReference type="ARBA" id="ARBA00022729"/>
    </source>
</evidence>
<evidence type="ECO:0000256" key="6">
    <source>
        <dbReference type="ARBA" id="ARBA00022741"/>
    </source>
</evidence>
<dbReference type="Gene3D" id="3.90.780.10">
    <property type="entry name" value="5'-Nucleotidase, C-terminal domain"/>
    <property type="match status" value="2"/>
</dbReference>
<evidence type="ECO:0000256" key="4">
    <source>
        <dbReference type="ARBA" id="ARBA00022723"/>
    </source>
</evidence>
<evidence type="ECO:0000259" key="8">
    <source>
        <dbReference type="Pfam" id="PF00149"/>
    </source>
</evidence>
<dbReference type="OrthoDB" id="7722975at2759"/>
<dbReference type="PANTHER" id="PTHR11575:SF24">
    <property type="entry name" value="5'-NUCLEOTIDASE"/>
    <property type="match status" value="1"/>
</dbReference>
<dbReference type="InterPro" id="IPR036907">
    <property type="entry name" value="5'-Nucleotdase_C_sf"/>
</dbReference>
<dbReference type="Proteomes" id="UP000749559">
    <property type="component" value="Unassembled WGS sequence"/>
</dbReference>
<evidence type="ECO:0000313" key="10">
    <source>
        <dbReference type="EMBL" id="CAH1788031.1"/>
    </source>
</evidence>
<dbReference type="InterPro" id="IPR029052">
    <property type="entry name" value="Metallo-depent_PP-like"/>
</dbReference>
<comment type="similarity">
    <text evidence="2">Belongs to the 5'-nucleotidase family.</text>
</comment>
<comment type="catalytic activity">
    <reaction evidence="1">
        <text>a ribonucleoside 5'-phosphate + H2O = a ribonucleoside + phosphate</text>
        <dbReference type="Rhea" id="RHEA:12484"/>
        <dbReference type="ChEBI" id="CHEBI:15377"/>
        <dbReference type="ChEBI" id="CHEBI:18254"/>
        <dbReference type="ChEBI" id="CHEBI:43474"/>
        <dbReference type="ChEBI" id="CHEBI:58043"/>
        <dbReference type="EC" id="3.1.3.5"/>
    </reaction>
</comment>
<evidence type="ECO:0000259" key="9">
    <source>
        <dbReference type="Pfam" id="PF02872"/>
    </source>
</evidence>
<organism evidence="10 11">
    <name type="scientific">Owenia fusiformis</name>
    <name type="common">Polychaete worm</name>
    <dbReference type="NCBI Taxonomy" id="6347"/>
    <lineage>
        <taxon>Eukaryota</taxon>
        <taxon>Metazoa</taxon>
        <taxon>Spiralia</taxon>
        <taxon>Lophotrochozoa</taxon>
        <taxon>Annelida</taxon>
        <taxon>Polychaeta</taxon>
        <taxon>Sedentaria</taxon>
        <taxon>Canalipalpata</taxon>
        <taxon>Sabellida</taxon>
        <taxon>Oweniida</taxon>
        <taxon>Oweniidae</taxon>
        <taxon>Owenia</taxon>
    </lineage>
</organism>
<dbReference type="SUPFAM" id="SSF55816">
    <property type="entry name" value="5'-nucleotidase (syn. UDP-sugar hydrolase), C-terminal domain"/>
    <property type="match status" value="2"/>
</dbReference>
<dbReference type="PRINTS" id="PR01607">
    <property type="entry name" value="APYRASEFAMLY"/>
</dbReference>
<dbReference type="InterPro" id="IPR008334">
    <property type="entry name" value="5'-Nucleotdase_C"/>
</dbReference>
<dbReference type="InterPro" id="IPR004843">
    <property type="entry name" value="Calcineurin-like_PHP"/>
</dbReference>
<dbReference type="CDD" id="cd07409">
    <property type="entry name" value="MPP_CD73_N"/>
    <property type="match status" value="1"/>
</dbReference>
<dbReference type="InterPro" id="IPR006179">
    <property type="entry name" value="5_nucleotidase/apyrase"/>
</dbReference>
<comment type="caution">
    <text evidence="10">The sequence shown here is derived from an EMBL/GenBank/DDBJ whole genome shotgun (WGS) entry which is preliminary data.</text>
</comment>
<dbReference type="GO" id="GO:0009166">
    <property type="term" value="P:nucleotide catabolic process"/>
    <property type="evidence" value="ECO:0007669"/>
    <property type="project" value="InterPro"/>
</dbReference>
<feature type="domain" description="5'-Nucleotidase C-terminal" evidence="9">
    <location>
        <begin position="234"/>
        <end position="407"/>
    </location>
</feature>
<dbReference type="GO" id="GO:0046872">
    <property type="term" value="F:metal ion binding"/>
    <property type="evidence" value="ECO:0007669"/>
    <property type="project" value="UniProtKB-KW"/>
</dbReference>
<dbReference type="PROSITE" id="PS00786">
    <property type="entry name" value="5_NUCLEOTIDASE_2"/>
    <property type="match status" value="2"/>
</dbReference>
<dbReference type="GO" id="GO:0008253">
    <property type="term" value="F:5'-nucleotidase activity"/>
    <property type="evidence" value="ECO:0007669"/>
    <property type="project" value="UniProtKB-EC"/>
</dbReference>
<feature type="domain" description="Calcineurin-like phosphoesterase" evidence="8">
    <location>
        <begin position="440"/>
        <end position="618"/>
    </location>
</feature>
<keyword evidence="4" id="KW-0479">Metal-binding</keyword>
<keyword evidence="7" id="KW-0378">Hydrolase</keyword>
<feature type="domain" description="Calcineurin-like phosphoesterase" evidence="8">
    <location>
        <begin position="8"/>
        <end position="139"/>
    </location>
</feature>
<keyword evidence="6" id="KW-0547">Nucleotide-binding</keyword>
<reference evidence="10" key="1">
    <citation type="submission" date="2022-03" db="EMBL/GenBank/DDBJ databases">
        <authorList>
            <person name="Martin C."/>
        </authorList>
    </citation>
    <scope>NUCLEOTIDE SEQUENCE</scope>
</reference>
<evidence type="ECO:0000256" key="1">
    <source>
        <dbReference type="ARBA" id="ARBA00000815"/>
    </source>
</evidence>
<dbReference type="FunFam" id="3.90.780.10:FF:000001">
    <property type="entry name" value="NT5E isoform 3"/>
    <property type="match status" value="2"/>
</dbReference>
<name>A0A8S4P509_OWEFU</name>
<accession>A0A8S4P509</accession>
<evidence type="ECO:0000313" key="11">
    <source>
        <dbReference type="Proteomes" id="UP000749559"/>
    </source>
</evidence>
<dbReference type="SUPFAM" id="SSF56300">
    <property type="entry name" value="Metallo-dependent phosphatases"/>
    <property type="match status" value="2"/>
</dbReference>
<dbReference type="Gene3D" id="3.60.21.10">
    <property type="match status" value="2"/>
</dbReference>
<protein>
    <recommendedName>
        <fullName evidence="3">5'-nucleotidase</fullName>
        <ecNumber evidence="3">3.1.3.5</ecNumber>
    </recommendedName>
</protein>
<evidence type="ECO:0000256" key="3">
    <source>
        <dbReference type="ARBA" id="ARBA00012643"/>
    </source>
</evidence>
<dbReference type="GO" id="GO:0016020">
    <property type="term" value="C:membrane"/>
    <property type="evidence" value="ECO:0007669"/>
    <property type="project" value="UniProtKB-ARBA"/>
</dbReference>
<dbReference type="EMBL" id="CAIIXF020000007">
    <property type="protein sequence ID" value="CAH1788031.1"/>
    <property type="molecule type" value="Genomic_DNA"/>
</dbReference>
<dbReference type="Pfam" id="PF02872">
    <property type="entry name" value="5_nucleotid_C"/>
    <property type="match status" value="2"/>
</dbReference>
<keyword evidence="5" id="KW-0732">Signal</keyword>
<dbReference type="AlphaFoldDB" id="A0A8S4P509"/>
<feature type="domain" description="5'-Nucleotidase C-terminal" evidence="9">
    <location>
        <begin position="715"/>
        <end position="885"/>
    </location>
</feature>
<dbReference type="EC" id="3.1.3.5" evidence="3"/>
<gene>
    <name evidence="10" type="ORF">OFUS_LOCUS13637</name>
</gene>
<keyword evidence="11" id="KW-1185">Reference proteome</keyword>
<dbReference type="GO" id="GO:0000166">
    <property type="term" value="F:nucleotide binding"/>
    <property type="evidence" value="ECO:0007669"/>
    <property type="project" value="UniProtKB-KW"/>
</dbReference>
<proteinExistence type="inferred from homology"/>
<evidence type="ECO:0000256" key="2">
    <source>
        <dbReference type="ARBA" id="ARBA00006654"/>
    </source>
</evidence>
<dbReference type="InterPro" id="IPR006146">
    <property type="entry name" value="5'-Nucleotdase_CS"/>
</dbReference>
<dbReference type="PANTHER" id="PTHR11575">
    <property type="entry name" value="5'-NUCLEOTIDASE-RELATED"/>
    <property type="match status" value="1"/>
</dbReference>
<sequence length="1003" mass="109549">MNLLRYDAMVLGNHEFDNGPSPIANFLNLVNFPVISSNVNVTKDDQLRGRIPPSVEFEFGGDKVAIVGYTTIDTPSISKPGPTITFEDAYESIQKEVDAVKGRGVNKIIVLSHGGADVDMTLAKQLIGVDMIVGGHTHTFLYNGTSPTNEDQVEGPYPIVIDSEVQPGMKVLIVQDYMFGKYLGKITINFDDDGKIISFTGNPILLSSNVTKDPVVMKEITEKKEQFSAEMSKVIGTTRVMLDSQPCKKEECNFGNLITDAMVHKMLEYATESNGWTDAAIAIMNAGSIRIPISNTGGGEVSIEDIQRVLPFRNTIDVIGLNGTTLRKVIEHSLSFIGRPNFIQVAGMRIVASTQRPVGSRVLSIMVQCSDDCDTPVYEALKEDKVYKVAMSTFLADGGDGYTMIKEDKISHELQSNLDSSVVIDHISKMSPISAAVEARIATQVKEIRKSYKNVLLLDAGDQWQGTLWYTVFGESVIAEFMNLLGYDVMVLGNHEFDEGPTALANFVSLANFSIISANVNVTNDVQLRNKIAPSVEFEFEGERVAIVGYTTTDTPFIAKPGPTITFEDIYQSVQSEIGAVKRKGINKIIVLGHGGIHIDMDLAKKLTDVDLIVGGHTNTFLYTGDTPAEEDDIEGPYPLFVDSDAEPGRKIPIVHDYAYGKYLGKITLDFDADGNLVSYMGNPILLSSNVTKDPNVSAVVTQRKSAFDNETSRVIGSTRVMLDSISCKEGECSFGNLITDAMVRKMLEYSKGVDGWTDASIAIMNSGSIRVSISNEGGGPVTIGAVQHVLPFRNTIDIVGLKGTTLKDVMEHSVSLIGHPRFLQVAGLKIVADTSQPVGSRVVSILVRCAECDTPVYEPLDNDKVYKVAMSTFLAEGGDGYAMIRENKTLHEEQNNLDSSVVIEHFSKMSPIIVGIEGRITLQQSNTKFTTESDESTTISVTSRVTSPAPCDCDWCKRKERCEEDGWIFDDDDDCSRSSGGPLVSIVMTLIGLIITRISTWR</sequence>
<dbReference type="FunFam" id="3.60.21.10:FF:000020">
    <property type="entry name" value="NT5E isoform 4"/>
    <property type="match status" value="1"/>
</dbReference>